<keyword evidence="3" id="KW-1185">Reference proteome</keyword>
<feature type="transmembrane region" description="Helical" evidence="1">
    <location>
        <begin position="195"/>
        <end position="213"/>
    </location>
</feature>
<protein>
    <submittedName>
        <fullName evidence="2">ABC transporter permease</fullName>
    </submittedName>
</protein>
<feature type="transmembrane region" description="Helical" evidence="1">
    <location>
        <begin position="289"/>
        <end position="310"/>
    </location>
</feature>
<feature type="transmembrane region" description="Helical" evidence="1">
    <location>
        <begin position="74"/>
        <end position="99"/>
    </location>
</feature>
<accession>A0ABY9HP17</accession>
<feature type="transmembrane region" description="Helical" evidence="1">
    <location>
        <begin position="165"/>
        <end position="188"/>
    </location>
</feature>
<gene>
    <name evidence="2" type="ORF">P8A18_18305</name>
</gene>
<keyword evidence="1" id="KW-0472">Membrane</keyword>
<organism evidence="2 3">
    <name type="scientific">Streptomyces castrisilvae</name>
    <dbReference type="NCBI Taxonomy" id="3033811"/>
    <lineage>
        <taxon>Bacteria</taxon>
        <taxon>Bacillati</taxon>
        <taxon>Actinomycetota</taxon>
        <taxon>Actinomycetes</taxon>
        <taxon>Kitasatosporales</taxon>
        <taxon>Streptomycetaceae</taxon>
        <taxon>Streptomyces</taxon>
    </lineage>
</organism>
<keyword evidence="1" id="KW-1133">Transmembrane helix</keyword>
<keyword evidence="1" id="KW-0812">Transmembrane</keyword>
<feature type="transmembrane region" description="Helical" evidence="1">
    <location>
        <begin position="21"/>
        <end position="42"/>
    </location>
</feature>
<proteinExistence type="predicted"/>
<evidence type="ECO:0000313" key="3">
    <source>
        <dbReference type="Proteomes" id="UP001239522"/>
    </source>
</evidence>
<reference evidence="2 3" key="1">
    <citation type="submission" date="2023-03" db="EMBL/GenBank/DDBJ databases">
        <title>Isolation and description of six Streptomyces strains from soil environments, able to metabolize different microbial glucans.</title>
        <authorList>
            <person name="Widen T."/>
            <person name="Larsbrink J."/>
        </authorList>
    </citation>
    <scope>NUCLEOTIDE SEQUENCE [LARGE SCALE GENOMIC DNA]</scope>
    <source>
        <strain evidence="2 3">Mut1</strain>
    </source>
</reference>
<sequence length="315" mass="34057">MSTLQLRGPARVVVRQQRGALWAACALVVLGIAFVIGLRIWVATTPENCADGDTTRCGDSTYLPTYARSASQTYLAGGGTALLVLSVLIGVFVAGPLIARELENGTFRFAWAQSVPPARWLAARLALPAVLSTAAMTVLLLVYRWGRTGVQGDSPHELHWSQRGVFPALGPVVVAYALFAVAVGALCAVLVRRTLPAMGLTAVVLTVVMYGFGKRRYELWPTVRGLDEKGWSDSSWPIESGMLTPSGKELYWKDCFTRGNPGPDCLRDQGGVTNFVDHHPLSHFWPLQLVETGILLALAAGAVALAFRILRRHHA</sequence>
<dbReference type="EMBL" id="CP120997">
    <property type="protein sequence ID" value="WLQ35251.1"/>
    <property type="molecule type" value="Genomic_DNA"/>
</dbReference>
<evidence type="ECO:0000256" key="1">
    <source>
        <dbReference type="SAM" id="Phobius"/>
    </source>
</evidence>
<feature type="transmembrane region" description="Helical" evidence="1">
    <location>
        <begin position="120"/>
        <end position="145"/>
    </location>
</feature>
<evidence type="ECO:0000313" key="2">
    <source>
        <dbReference type="EMBL" id="WLQ35251.1"/>
    </source>
</evidence>
<dbReference type="Proteomes" id="UP001239522">
    <property type="component" value="Chromosome"/>
</dbReference>
<dbReference type="RefSeq" id="WP_306055908.1">
    <property type="nucleotide sequence ID" value="NZ_CP120997.1"/>
</dbReference>
<name>A0ABY9HP17_9ACTN</name>